<protein>
    <recommendedName>
        <fullName evidence="4">TPM domain-containing protein</fullName>
    </recommendedName>
</protein>
<organism evidence="5 6">
    <name type="scientific">Paracidovorax anthurii</name>
    <dbReference type="NCBI Taxonomy" id="78229"/>
    <lineage>
        <taxon>Bacteria</taxon>
        <taxon>Pseudomonadati</taxon>
        <taxon>Pseudomonadota</taxon>
        <taxon>Betaproteobacteria</taxon>
        <taxon>Burkholderiales</taxon>
        <taxon>Comamonadaceae</taxon>
        <taxon>Paracidovorax</taxon>
    </lineage>
</organism>
<sequence>MLHVAVLRTFLAIFCIAIGCGAGPARAQRAVPPFTAHVTDETGTLGAAERERLEARLAGIEQRRGTQIAVLMVRTTAPEDIAAFANRVGNAWKIGRKDVGDGVLVVVARDDRRMRIEVAKALEGAIPDIAAARIIDEAMKPRFRAGDYAGGLDAAIGQLDARIEGENLPTPGVGAGAPQAPRGERGTDWGDFAIFLFFGVMVGGPVARGIFGNRLGGLIMGGVVGLFAFLFTASPWLAAAAGLVALLYTGLFGGRGVTAGRGRRTGAGFSTGVGTGAVLGSWSSDSGSSSSDSGGSSSGGGGDFGGGGASGDW</sequence>
<dbReference type="OrthoDB" id="9810918at2"/>
<dbReference type="AlphaFoldDB" id="A0A328YSL4"/>
<dbReference type="InterPro" id="IPR007621">
    <property type="entry name" value="TPM_dom"/>
</dbReference>
<evidence type="ECO:0000256" key="2">
    <source>
        <dbReference type="SAM" id="Phobius"/>
    </source>
</evidence>
<feature type="compositionally biased region" description="Low complexity" evidence="1">
    <location>
        <begin position="282"/>
        <end position="295"/>
    </location>
</feature>
<feature type="transmembrane region" description="Helical" evidence="2">
    <location>
        <begin position="237"/>
        <end position="254"/>
    </location>
</feature>
<evidence type="ECO:0000313" key="6">
    <source>
        <dbReference type="Proteomes" id="UP000248856"/>
    </source>
</evidence>
<evidence type="ECO:0000259" key="4">
    <source>
        <dbReference type="Pfam" id="PF04536"/>
    </source>
</evidence>
<feature type="chain" id="PRO_5016271035" description="TPM domain-containing protein" evidence="3">
    <location>
        <begin position="28"/>
        <end position="313"/>
    </location>
</feature>
<feature type="region of interest" description="Disordered" evidence="1">
    <location>
        <begin position="282"/>
        <end position="313"/>
    </location>
</feature>
<reference evidence="5 6" key="1">
    <citation type="submission" date="2018-06" db="EMBL/GenBank/DDBJ databases">
        <title>Genomic Encyclopedia of Archaeal and Bacterial Type Strains, Phase II (KMG-II): from individual species to whole genera.</title>
        <authorList>
            <person name="Goeker M."/>
        </authorList>
    </citation>
    <scope>NUCLEOTIDE SEQUENCE [LARGE SCALE GENOMIC DNA]</scope>
    <source>
        <strain evidence="5 6">CFPB 3232</strain>
    </source>
</reference>
<name>A0A328YSL4_9BURK</name>
<dbReference type="EMBL" id="QLTA01000044">
    <property type="protein sequence ID" value="RAR76700.1"/>
    <property type="molecule type" value="Genomic_DNA"/>
</dbReference>
<keyword evidence="6" id="KW-1185">Reference proteome</keyword>
<feature type="domain" description="TPM" evidence="4">
    <location>
        <begin position="38"/>
        <end position="161"/>
    </location>
</feature>
<dbReference type="Pfam" id="PF04536">
    <property type="entry name" value="TPM_phosphatase"/>
    <property type="match status" value="1"/>
</dbReference>
<feature type="compositionally biased region" description="Gly residues" evidence="1">
    <location>
        <begin position="296"/>
        <end position="313"/>
    </location>
</feature>
<keyword evidence="2" id="KW-1133">Transmembrane helix</keyword>
<keyword evidence="2" id="KW-0472">Membrane</keyword>
<dbReference type="RefSeq" id="WP_111880294.1">
    <property type="nucleotide sequence ID" value="NZ_CBCSGC010000273.1"/>
</dbReference>
<feature type="transmembrane region" description="Helical" evidence="2">
    <location>
        <begin position="189"/>
        <end position="207"/>
    </location>
</feature>
<gene>
    <name evidence="5" type="ORF">AX018_104445</name>
</gene>
<comment type="caution">
    <text evidence="5">The sequence shown here is derived from an EMBL/GenBank/DDBJ whole genome shotgun (WGS) entry which is preliminary data.</text>
</comment>
<feature type="signal peptide" evidence="3">
    <location>
        <begin position="1"/>
        <end position="27"/>
    </location>
</feature>
<keyword evidence="2" id="KW-0812">Transmembrane</keyword>
<dbReference type="Proteomes" id="UP000248856">
    <property type="component" value="Unassembled WGS sequence"/>
</dbReference>
<evidence type="ECO:0000313" key="5">
    <source>
        <dbReference type="EMBL" id="RAR76700.1"/>
    </source>
</evidence>
<evidence type="ECO:0000256" key="1">
    <source>
        <dbReference type="SAM" id="MobiDB-lite"/>
    </source>
</evidence>
<dbReference type="PANTHER" id="PTHR30373:SF2">
    <property type="entry name" value="UPF0603 PROTEIN YGCG"/>
    <property type="match status" value="1"/>
</dbReference>
<keyword evidence="3" id="KW-0732">Signal</keyword>
<dbReference type="PANTHER" id="PTHR30373">
    <property type="entry name" value="UPF0603 PROTEIN YGCG"/>
    <property type="match status" value="1"/>
</dbReference>
<evidence type="ECO:0000256" key="3">
    <source>
        <dbReference type="SAM" id="SignalP"/>
    </source>
</evidence>
<proteinExistence type="predicted"/>
<dbReference type="Gene3D" id="3.10.310.50">
    <property type="match status" value="1"/>
</dbReference>
<accession>A0A328YSL4</accession>